<dbReference type="InterPro" id="IPR002823">
    <property type="entry name" value="DUF112_TM"/>
</dbReference>
<evidence type="ECO:0000313" key="3">
    <source>
        <dbReference type="EMBL" id="HIU37909.1"/>
    </source>
</evidence>
<keyword evidence="1" id="KW-0472">Membrane</keyword>
<feature type="transmembrane region" description="Helical" evidence="1">
    <location>
        <begin position="139"/>
        <end position="160"/>
    </location>
</feature>
<keyword evidence="1" id="KW-1133">Transmembrane helix</keyword>
<feature type="transmembrane region" description="Helical" evidence="1">
    <location>
        <begin position="357"/>
        <end position="379"/>
    </location>
</feature>
<keyword evidence="1" id="KW-0812">Transmembrane</keyword>
<feature type="transmembrane region" description="Helical" evidence="1">
    <location>
        <begin position="416"/>
        <end position="445"/>
    </location>
</feature>
<dbReference type="PANTHER" id="PTHR35342:SF5">
    <property type="entry name" value="TRICARBOXYLIC TRANSPORT PROTEIN"/>
    <property type="match status" value="1"/>
</dbReference>
<feature type="transmembrane region" description="Helical" evidence="1">
    <location>
        <begin position="110"/>
        <end position="133"/>
    </location>
</feature>
<dbReference type="EMBL" id="DVMY01000102">
    <property type="protein sequence ID" value="HIU37909.1"/>
    <property type="molecule type" value="Genomic_DNA"/>
</dbReference>
<comment type="caution">
    <text evidence="3">The sequence shown here is derived from an EMBL/GenBank/DDBJ whole genome shotgun (WGS) entry which is preliminary data.</text>
</comment>
<feature type="transmembrane region" description="Helical" evidence="1">
    <location>
        <begin position="324"/>
        <end position="345"/>
    </location>
</feature>
<reference evidence="3" key="1">
    <citation type="submission" date="2020-10" db="EMBL/GenBank/DDBJ databases">
        <authorList>
            <person name="Gilroy R."/>
        </authorList>
    </citation>
    <scope>NUCLEOTIDE SEQUENCE</scope>
    <source>
        <strain evidence="3">7463</strain>
    </source>
</reference>
<evidence type="ECO:0000259" key="2">
    <source>
        <dbReference type="Pfam" id="PF01970"/>
    </source>
</evidence>
<evidence type="ECO:0000313" key="4">
    <source>
        <dbReference type="Proteomes" id="UP000824083"/>
    </source>
</evidence>
<dbReference type="Proteomes" id="UP000824083">
    <property type="component" value="Unassembled WGS sequence"/>
</dbReference>
<dbReference type="AlphaFoldDB" id="A0A9D1IKW1"/>
<feature type="transmembrane region" description="Helical" evidence="1">
    <location>
        <begin position="391"/>
        <end position="410"/>
    </location>
</feature>
<feature type="transmembrane region" description="Helical" evidence="1">
    <location>
        <begin position="12"/>
        <end position="37"/>
    </location>
</feature>
<dbReference type="Pfam" id="PF01970">
    <property type="entry name" value="TctA"/>
    <property type="match status" value="1"/>
</dbReference>
<proteinExistence type="predicted"/>
<gene>
    <name evidence="3" type="ORF">IAC56_06525</name>
</gene>
<accession>A0A9D1IKW1</accession>
<dbReference type="PANTHER" id="PTHR35342">
    <property type="entry name" value="TRICARBOXYLIC TRANSPORT PROTEIN"/>
    <property type="match status" value="1"/>
</dbReference>
<feature type="transmembrane region" description="Helical" evidence="1">
    <location>
        <begin position="466"/>
        <end position="489"/>
    </location>
</feature>
<sequence length="503" mass="52924">MTDFLANLSIGFANALTVINIGYCFLGVLIGTLVGVLPGLGPVATLALLLPLTYALDPTAAVIMLAGIYYGSQYGGSTTAILMNIPGEAASLVTCIDGHQLAKKGRAGSALGVAAIGSFIAGTVATLLIAVASPALSEVALYFGATEYFSLMVLGLVGAVALSNGDILKAIAMVITGLLLGLVGTDINTGELRFTLDTLTLQDGIDFAVISMGFYGVAEILKNLQAMFSQEAVSTIAVKSPWPNKKDLSESAGAITRGTFLGSLMGLLPGGGAMLSSFAAYTVEKKIHKPDQTPVGEGNIRAVAGPEAANNAGAQTSFIPMLTLGIPSNAVMALLMGALIIQNITPGPQVIHTNPELFWGLIVSMWIGNLFLVILNLPLAGLWVQILRVPYRLLFPAILAICAVGVYSINYNMYDIVLMTAFALLGYIFYQLRCEPAPLILGFVLGPMMEENLRRAMLLSRGDASVFFTSPLSAALLLIALALLAATLWPKWRETRQEAFVED</sequence>
<protein>
    <submittedName>
        <fullName evidence="3">Tripartite tricarboxylate transporter permease</fullName>
    </submittedName>
</protein>
<feature type="domain" description="DUF112" evidence="2">
    <location>
        <begin position="22"/>
        <end position="441"/>
    </location>
</feature>
<evidence type="ECO:0000256" key="1">
    <source>
        <dbReference type="SAM" id="Phobius"/>
    </source>
</evidence>
<organism evidence="3 4">
    <name type="scientific">Candidatus Aphodousia faecigallinarum</name>
    <dbReference type="NCBI Taxonomy" id="2840677"/>
    <lineage>
        <taxon>Bacteria</taxon>
        <taxon>Pseudomonadati</taxon>
        <taxon>Pseudomonadota</taxon>
        <taxon>Betaproteobacteria</taxon>
        <taxon>Burkholderiales</taxon>
        <taxon>Sutterellaceae</taxon>
        <taxon>Sutterellaceae incertae sedis</taxon>
        <taxon>Candidatus Aphodousia</taxon>
    </lineage>
</organism>
<feature type="transmembrane region" description="Helical" evidence="1">
    <location>
        <begin position="43"/>
        <end position="70"/>
    </location>
</feature>
<feature type="transmembrane region" description="Helical" evidence="1">
    <location>
        <begin position="167"/>
        <end position="184"/>
    </location>
</feature>
<name>A0A9D1IKW1_9BURK</name>
<reference evidence="3" key="2">
    <citation type="journal article" date="2021" name="PeerJ">
        <title>Extensive microbial diversity within the chicken gut microbiome revealed by metagenomics and culture.</title>
        <authorList>
            <person name="Gilroy R."/>
            <person name="Ravi A."/>
            <person name="Getino M."/>
            <person name="Pursley I."/>
            <person name="Horton D.L."/>
            <person name="Alikhan N.F."/>
            <person name="Baker D."/>
            <person name="Gharbi K."/>
            <person name="Hall N."/>
            <person name="Watson M."/>
            <person name="Adriaenssens E.M."/>
            <person name="Foster-Nyarko E."/>
            <person name="Jarju S."/>
            <person name="Secka A."/>
            <person name="Antonio M."/>
            <person name="Oren A."/>
            <person name="Chaudhuri R.R."/>
            <person name="La Ragione R."/>
            <person name="Hildebrand F."/>
            <person name="Pallen M.J."/>
        </authorList>
    </citation>
    <scope>NUCLEOTIDE SEQUENCE</scope>
    <source>
        <strain evidence="3">7463</strain>
    </source>
</reference>
<feature type="transmembrane region" description="Helical" evidence="1">
    <location>
        <begin position="204"/>
        <end position="221"/>
    </location>
</feature>